<gene>
    <name evidence="8" type="ORF">AJ80_01206</name>
</gene>
<comment type="cofactor">
    <cofactor evidence="1">
        <name>Zn(2+)</name>
        <dbReference type="ChEBI" id="CHEBI:29105"/>
    </cofactor>
</comment>
<dbReference type="PANTHER" id="PTHR15910">
    <property type="entry name" value="ARCHAEMETZINCIN"/>
    <property type="match status" value="1"/>
</dbReference>
<dbReference type="AlphaFoldDB" id="A0A2B7Z132"/>
<accession>A0A2B7Z132</accession>
<evidence type="ECO:0000256" key="5">
    <source>
        <dbReference type="ARBA" id="ARBA00022833"/>
    </source>
</evidence>
<keyword evidence="6" id="KW-0482">Metalloprotease</keyword>
<feature type="region of interest" description="Disordered" evidence="7">
    <location>
        <begin position="155"/>
        <end position="175"/>
    </location>
</feature>
<evidence type="ECO:0000256" key="1">
    <source>
        <dbReference type="ARBA" id="ARBA00001947"/>
    </source>
</evidence>
<evidence type="ECO:0000256" key="4">
    <source>
        <dbReference type="ARBA" id="ARBA00022801"/>
    </source>
</evidence>
<keyword evidence="9" id="KW-1185">Reference proteome</keyword>
<dbReference type="OrthoDB" id="2365600at2759"/>
<dbReference type="PANTHER" id="PTHR15910:SF1">
    <property type="entry name" value="ARCHAEMETZINCIN-2"/>
    <property type="match status" value="1"/>
</dbReference>
<protein>
    <submittedName>
        <fullName evidence="8">Uncharacterized protein</fullName>
    </submittedName>
</protein>
<evidence type="ECO:0000256" key="3">
    <source>
        <dbReference type="ARBA" id="ARBA00022723"/>
    </source>
</evidence>
<evidence type="ECO:0000256" key="2">
    <source>
        <dbReference type="ARBA" id="ARBA00022670"/>
    </source>
</evidence>
<feature type="compositionally biased region" description="Polar residues" evidence="7">
    <location>
        <begin position="38"/>
        <end position="49"/>
    </location>
</feature>
<reference evidence="8 9" key="1">
    <citation type="submission" date="2017-10" db="EMBL/GenBank/DDBJ databases">
        <title>Comparative genomics in systemic dimorphic fungi from Ajellomycetaceae.</title>
        <authorList>
            <person name="Munoz J.F."/>
            <person name="Mcewen J.G."/>
            <person name="Clay O.K."/>
            <person name="Cuomo C.A."/>
        </authorList>
    </citation>
    <scope>NUCLEOTIDE SEQUENCE [LARGE SCALE GENOMIC DNA]</scope>
    <source>
        <strain evidence="8 9">UAMH7299</strain>
    </source>
</reference>
<keyword evidence="4" id="KW-0378">Hydrolase</keyword>
<feature type="compositionally biased region" description="Acidic residues" evidence="7">
    <location>
        <begin position="68"/>
        <end position="80"/>
    </location>
</feature>
<name>A0A2B7Z132_POLH7</name>
<keyword evidence="2" id="KW-0645">Protease</keyword>
<dbReference type="CDD" id="cd11375">
    <property type="entry name" value="Peptidase_M54"/>
    <property type="match status" value="1"/>
</dbReference>
<evidence type="ECO:0000313" key="9">
    <source>
        <dbReference type="Proteomes" id="UP000224634"/>
    </source>
</evidence>
<evidence type="ECO:0000256" key="7">
    <source>
        <dbReference type="SAM" id="MobiDB-lite"/>
    </source>
</evidence>
<dbReference type="Pfam" id="PF07998">
    <property type="entry name" value="Peptidase_M54"/>
    <property type="match status" value="1"/>
</dbReference>
<organism evidence="8 9">
    <name type="scientific">Polytolypa hystricis (strain UAMH7299)</name>
    <dbReference type="NCBI Taxonomy" id="1447883"/>
    <lineage>
        <taxon>Eukaryota</taxon>
        <taxon>Fungi</taxon>
        <taxon>Dikarya</taxon>
        <taxon>Ascomycota</taxon>
        <taxon>Pezizomycotina</taxon>
        <taxon>Eurotiomycetes</taxon>
        <taxon>Eurotiomycetidae</taxon>
        <taxon>Onygenales</taxon>
        <taxon>Onygenales incertae sedis</taxon>
        <taxon>Polytolypa</taxon>
    </lineage>
</organism>
<dbReference type="EMBL" id="PDNA01000010">
    <property type="protein sequence ID" value="PGH27021.1"/>
    <property type="molecule type" value="Genomic_DNA"/>
</dbReference>
<dbReference type="Proteomes" id="UP000224634">
    <property type="component" value="Unassembled WGS sequence"/>
</dbReference>
<proteinExistence type="predicted"/>
<sequence length="527" mass="57756">MPKQKPSLLSPIICTHPTLSSQPSPHPSSTSSYTRPTLQQRLAATTSQKPIDLKSISSKRRRGINPTDDNDNNIREDDEYTFPAPLLLPGDDLTLEEEAPEEPQSFYDWLHGEHRNEVTSRRKTIYVAAPPGIVVDDDEEGGDIAFMNAWSIPQKKQKTSKSKSSSGTSQDIPPPRMEDVLSYIKAFYHGLPVKFLPSDMLNFVPWETNTTSNTKRAAKSVASSKTKKKKIKNEEPKYIGLTISKAQCIRIRTRAAPDGLFTRQLNLDDLLDAAISSLPRDAYALVMLLQHDLYESADDIFTCGRAYGGSRVAVVSMARYHPNLDGWQNVEREHAWPAAHCEAYMRSCWESEEGYATTTTAAANPRKKAKLSATKSKSSTATTAAAAAYKASSPLHRAVSAHTSASLSIFHTPSPSTSSLTALWLSRICRTAAHELGHCFGIGHCTYYACAMQGSASLSEDARQPPYLCPVDLMKVLYATGATESERYRMLLRVCGGVVCGGGGGGGGFFAAFAEWIRARIGRELVN</sequence>
<keyword evidence="5" id="KW-0862">Zinc</keyword>
<dbReference type="GO" id="GO:0006508">
    <property type="term" value="P:proteolysis"/>
    <property type="evidence" value="ECO:0007669"/>
    <property type="project" value="UniProtKB-KW"/>
</dbReference>
<dbReference type="GO" id="GO:0046872">
    <property type="term" value="F:metal ion binding"/>
    <property type="evidence" value="ECO:0007669"/>
    <property type="project" value="UniProtKB-KW"/>
</dbReference>
<comment type="caution">
    <text evidence="8">The sequence shown here is derived from an EMBL/GenBank/DDBJ whole genome shotgun (WGS) entry which is preliminary data.</text>
</comment>
<dbReference type="SUPFAM" id="SSF55486">
    <property type="entry name" value="Metalloproteases ('zincins'), catalytic domain"/>
    <property type="match status" value="1"/>
</dbReference>
<dbReference type="InterPro" id="IPR024079">
    <property type="entry name" value="MetalloPept_cat_dom_sf"/>
</dbReference>
<keyword evidence="3" id="KW-0479">Metal-binding</keyword>
<dbReference type="Gene3D" id="3.40.390.10">
    <property type="entry name" value="Collagenase (Catalytic Domain)"/>
    <property type="match status" value="1"/>
</dbReference>
<evidence type="ECO:0000256" key="6">
    <source>
        <dbReference type="ARBA" id="ARBA00023049"/>
    </source>
</evidence>
<evidence type="ECO:0000313" key="8">
    <source>
        <dbReference type="EMBL" id="PGH27021.1"/>
    </source>
</evidence>
<dbReference type="GO" id="GO:0008237">
    <property type="term" value="F:metallopeptidase activity"/>
    <property type="evidence" value="ECO:0007669"/>
    <property type="project" value="UniProtKB-KW"/>
</dbReference>
<dbReference type="InterPro" id="IPR012962">
    <property type="entry name" value="Pept_M54_archaemetzincn"/>
</dbReference>
<feature type="compositionally biased region" description="Low complexity" evidence="7">
    <location>
        <begin position="15"/>
        <end position="37"/>
    </location>
</feature>
<feature type="region of interest" description="Disordered" evidence="7">
    <location>
        <begin position="1"/>
        <end position="84"/>
    </location>
</feature>